<comment type="subcellular location">
    <subcellularLocation>
        <location evidence="5">Cell membrane</location>
        <topology evidence="5">Multi-pass membrane protein</topology>
    </subcellularLocation>
    <subcellularLocation>
        <location evidence="1">Membrane</location>
        <topology evidence="1">Multi-pass membrane protein</topology>
    </subcellularLocation>
</comment>
<gene>
    <name evidence="6" type="ORF">C2E25_15040</name>
</gene>
<dbReference type="InterPro" id="IPR002781">
    <property type="entry name" value="TM_pro_TauE-like"/>
</dbReference>
<keyword evidence="3 5" id="KW-1133">Transmembrane helix</keyword>
<comment type="caution">
    <text evidence="6">The sequence shown here is derived from an EMBL/GenBank/DDBJ whole genome shotgun (WGS) entry which is preliminary data.</text>
</comment>
<evidence type="ECO:0000313" key="7">
    <source>
        <dbReference type="Proteomes" id="UP000236340"/>
    </source>
</evidence>
<dbReference type="AlphaFoldDB" id="A0A2K2H6S0"/>
<feature type="transmembrane region" description="Helical" evidence="5">
    <location>
        <begin position="146"/>
        <end position="165"/>
    </location>
</feature>
<proteinExistence type="inferred from homology"/>
<dbReference type="RefSeq" id="WP_103116545.1">
    <property type="nucleotide sequence ID" value="NZ_PPFX01000045.1"/>
</dbReference>
<comment type="similarity">
    <text evidence="5">Belongs to the 4-toluene sulfonate uptake permease (TSUP) (TC 2.A.102) family.</text>
</comment>
<evidence type="ECO:0000256" key="1">
    <source>
        <dbReference type="ARBA" id="ARBA00004141"/>
    </source>
</evidence>
<evidence type="ECO:0000256" key="2">
    <source>
        <dbReference type="ARBA" id="ARBA00022692"/>
    </source>
</evidence>
<dbReference type="InterPro" id="IPR051598">
    <property type="entry name" value="TSUP/Inactive_protease-like"/>
</dbReference>
<name>A0A2K2H6S0_9BACT</name>
<evidence type="ECO:0000313" key="6">
    <source>
        <dbReference type="EMBL" id="PNU18941.1"/>
    </source>
</evidence>
<dbReference type="OrthoDB" id="560496at2"/>
<keyword evidence="5" id="KW-1003">Cell membrane</keyword>
<evidence type="ECO:0000256" key="4">
    <source>
        <dbReference type="ARBA" id="ARBA00023136"/>
    </source>
</evidence>
<dbReference type="GO" id="GO:0005886">
    <property type="term" value="C:plasma membrane"/>
    <property type="evidence" value="ECO:0007669"/>
    <property type="project" value="UniProtKB-SubCell"/>
</dbReference>
<dbReference type="EMBL" id="PPFX01000045">
    <property type="protein sequence ID" value="PNU18941.1"/>
    <property type="molecule type" value="Genomic_DNA"/>
</dbReference>
<dbReference type="Proteomes" id="UP000236340">
    <property type="component" value="Unassembled WGS sequence"/>
</dbReference>
<feature type="transmembrane region" description="Helical" evidence="5">
    <location>
        <begin position="98"/>
        <end position="116"/>
    </location>
</feature>
<dbReference type="PANTHER" id="PTHR43701:SF5">
    <property type="entry name" value="MEMBRANE TRANSPORTER PROTEIN-RELATED"/>
    <property type="match status" value="1"/>
</dbReference>
<evidence type="ECO:0000256" key="3">
    <source>
        <dbReference type="ARBA" id="ARBA00022989"/>
    </source>
</evidence>
<keyword evidence="4 5" id="KW-0472">Membrane</keyword>
<evidence type="ECO:0000256" key="5">
    <source>
        <dbReference type="RuleBase" id="RU363041"/>
    </source>
</evidence>
<feature type="transmembrane region" description="Helical" evidence="5">
    <location>
        <begin position="123"/>
        <end position="140"/>
    </location>
</feature>
<accession>A0A2K2H6S0</accession>
<dbReference type="PANTHER" id="PTHR43701">
    <property type="entry name" value="MEMBRANE TRANSPORTER PROTEIN MJ0441-RELATED"/>
    <property type="match status" value="1"/>
</dbReference>
<protein>
    <recommendedName>
        <fullName evidence="5">Probable membrane transporter protein</fullName>
    </recommendedName>
</protein>
<feature type="transmembrane region" description="Helical" evidence="5">
    <location>
        <begin position="74"/>
        <end position="92"/>
    </location>
</feature>
<dbReference type="Pfam" id="PF01925">
    <property type="entry name" value="TauE"/>
    <property type="match status" value="1"/>
</dbReference>
<sequence>MTPELIPFLAVSIFVVASLYASVGHGGASGYLAIMALFSLQPETLKPTALILNIVVAGVGTYLYCSAGQFSWRVFWPFVVTSIPTSFMGGYFSLPPEFYRPALGMVLFFAAWRLFVRKDRKDYLAAPPSVFVAMTVGAALGFASGLIGVGGGIFLSPLMILLGWARVREVSGIAALFILVNSVSGLLGHLSSLQHVPDYAPLLAGVALLGGTIGALCGSRHLPVRTILKAMSLMLVMAGGKMFLI</sequence>
<feature type="transmembrane region" description="Helical" evidence="5">
    <location>
        <begin position="45"/>
        <end position="65"/>
    </location>
</feature>
<feature type="transmembrane region" description="Helical" evidence="5">
    <location>
        <begin position="199"/>
        <end position="219"/>
    </location>
</feature>
<feature type="transmembrane region" description="Helical" evidence="5">
    <location>
        <begin position="172"/>
        <end position="193"/>
    </location>
</feature>
<organism evidence="6 7">
    <name type="scientific">Geothermobacter hydrogeniphilus</name>
    <dbReference type="NCBI Taxonomy" id="1969733"/>
    <lineage>
        <taxon>Bacteria</taxon>
        <taxon>Pseudomonadati</taxon>
        <taxon>Thermodesulfobacteriota</taxon>
        <taxon>Desulfuromonadia</taxon>
        <taxon>Desulfuromonadales</taxon>
        <taxon>Geothermobacteraceae</taxon>
        <taxon>Geothermobacter</taxon>
    </lineage>
</organism>
<reference evidence="6 7" key="1">
    <citation type="journal article" date="2018" name="Genome Announc.">
        <title>Genome Sequence of Geothermobacter sp. HR-1 Iron Reducer from the Loihi Seamount.</title>
        <authorList>
            <person name="Smith H."/>
            <person name="Abuyen K."/>
            <person name="Tremblay J."/>
            <person name="Savalia P."/>
            <person name="Perez-Rodriguez I."/>
            <person name="Emerson D."/>
            <person name="Tully B."/>
            <person name="Amend J."/>
        </authorList>
    </citation>
    <scope>NUCLEOTIDE SEQUENCE [LARGE SCALE GENOMIC DNA]</scope>
    <source>
        <strain evidence="6 7">HR-1</strain>
    </source>
</reference>
<keyword evidence="2 5" id="KW-0812">Transmembrane</keyword>